<evidence type="ECO:0000313" key="2">
    <source>
        <dbReference type="EMBL" id="KAK6348924.1"/>
    </source>
</evidence>
<dbReference type="InterPro" id="IPR000182">
    <property type="entry name" value="GNAT_dom"/>
</dbReference>
<organism evidence="2 3">
    <name type="scientific">Orbilia blumenaviensis</name>
    <dbReference type="NCBI Taxonomy" id="1796055"/>
    <lineage>
        <taxon>Eukaryota</taxon>
        <taxon>Fungi</taxon>
        <taxon>Dikarya</taxon>
        <taxon>Ascomycota</taxon>
        <taxon>Pezizomycotina</taxon>
        <taxon>Orbiliomycetes</taxon>
        <taxon>Orbiliales</taxon>
        <taxon>Orbiliaceae</taxon>
        <taxon>Orbilia</taxon>
    </lineage>
</organism>
<name>A0AAV9UTD1_9PEZI</name>
<dbReference type="GO" id="GO:0016747">
    <property type="term" value="F:acyltransferase activity, transferring groups other than amino-acyl groups"/>
    <property type="evidence" value="ECO:0007669"/>
    <property type="project" value="InterPro"/>
</dbReference>
<dbReference type="EMBL" id="JAVHNS010000007">
    <property type="protein sequence ID" value="KAK6348924.1"/>
    <property type="molecule type" value="Genomic_DNA"/>
</dbReference>
<dbReference type="SUPFAM" id="SSF55729">
    <property type="entry name" value="Acyl-CoA N-acyltransferases (Nat)"/>
    <property type="match status" value="1"/>
</dbReference>
<dbReference type="Gene3D" id="3.40.630.30">
    <property type="match status" value="1"/>
</dbReference>
<dbReference type="AlphaFoldDB" id="A0AAV9UTD1"/>
<dbReference type="InterPro" id="IPR053144">
    <property type="entry name" value="Acetyltransferase_Butenolide"/>
</dbReference>
<dbReference type="Pfam" id="PF00583">
    <property type="entry name" value="Acetyltransf_1"/>
    <property type="match status" value="1"/>
</dbReference>
<dbReference type="PROSITE" id="PS51186">
    <property type="entry name" value="GNAT"/>
    <property type="match status" value="1"/>
</dbReference>
<accession>A0AAV9UTD1</accession>
<evidence type="ECO:0000259" key="1">
    <source>
        <dbReference type="PROSITE" id="PS51186"/>
    </source>
</evidence>
<proteinExistence type="predicted"/>
<dbReference type="CDD" id="cd04301">
    <property type="entry name" value="NAT_SF"/>
    <property type="match status" value="1"/>
</dbReference>
<keyword evidence="3" id="KW-1185">Reference proteome</keyword>
<dbReference type="PANTHER" id="PTHR43233">
    <property type="entry name" value="FAMILY N-ACETYLTRANSFERASE, PUTATIVE (AFU_ORTHOLOGUE AFUA_6G03350)-RELATED"/>
    <property type="match status" value="1"/>
</dbReference>
<dbReference type="PANTHER" id="PTHR43233:SF1">
    <property type="entry name" value="FAMILY N-ACETYLTRANSFERASE, PUTATIVE (AFU_ORTHOLOGUE AFUA_6G03350)-RELATED"/>
    <property type="match status" value="1"/>
</dbReference>
<comment type="caution">
    <text evidence="2">The sequence shown here is derived from an EMBL/GenBank/DDBJ whole genome shotgun (WGS) entry which is preliminary data.</text>
</comment>
<reference evidence="2 3" key="1">
    <citation type="submission" date="2019-10" db="EMBL/GenBank/DDBJ databases">
        <authorList>
            <person name="Palmer J.M."/>
        </authorList>
    </citation>
    <scope>NUCLEOTIDE SEQUENCE [LARGE SCALE GENOMIC DNA]</scope>
    <source>
        <strain evidence="2 3">TWF730</strain>
    </source>
</reference>
<sequence length="146" mass="16015">MAEHETTTLEDFEILHETPPADDYFRLRVVSGLTPKSREAIARGLPNTLFGVVVRLKGDGRVVGMGRLIGDGGLFVQVVDVAVEPAYQGRGIGKGIMQTLMDWVKKELFTGAYVSLIADGEAYKLYEKYGFEMTAPRSVGMALCIK</sequence>
<gene>
    <name evidence="2" type="ORF">TWF730_009685</name>
</gene>
<evidence type="ECO:0000313" key="3">
    <source>
        <dbReference type="Proteomes" id="UP001373714"/>
    </source>
</evidence>
<protein>
    <recommendedName>
        <fullName evidence="1">N-acetyltransferase domain-containing protein</fullName>
    </recommendedName>
</protein>
<dbReference type="InterPro" id="IPR016181">
    <property type="entry name" value="Acyl_CoA_acyltransferase"/>
</dbReference>
<dbReference type="Proteomes" id="UP001373714">
    <property type="component" value="Unassembled WGS sequence"/>
</dbReference>
<feature type="domain" description="N-acetyltransferase" evidence="1">
    <location>
        <begin position="2"/>
        <end position="146"/>
    </location>
</feature>